<evidence type="ECO:0000313" key="1">
    <source>
        <dbReference type="EnsemblPlants" id="Solyc04g007040.2.1"/>
    </source>
</evidence>
<dbReference type="PaxDb" id="4081-Solyc04g007040.1.1"/>
<proteinExistence type="predicted"/>
<evidence type="ECO:0000313" key="2">
    <source>
        <dbReference type="Proteomes" id="UP000004994"/>
    </source>
</evidence>
<reference evidence="1" key="2">
    <citation type="submission" date="2019-01" db="UniProtKB">
        <authorList>
            <consortium name="EnsemblPlants"/>
        </authorList>
    </citation>
    <scope>IDENTIFICATION</scope>
    <source>
        <strain evidence="1">cv. Heinz 1706</strain>
    </source>
</reference>
<dbReference type="AlphaFoldDB" id="A0A3Q7FX88"/>
<dbReference type="Gramene" id="Solyc04g007040.2.1">
    <property type="protein sequence ID" value="Solyc04g007040.2.1"/>
    <property type="gene ID" value="Solyc04g007040.2"/>
</dbReference>
<dbReference type="Proteomes" id="UP000004994">
    <property type="component" value="Chromosome 4"/>
</dbReference>
<organism evidence="1">
    <name type="scientific">Solanum lycopersicum</name>
    <name type="common">Tomato</name>
    <name type="synonym">Lycopersicon esculentum</name>
    <dbReference type="NCBI Taxonomy" id="4081"/>
    <lineage>
        <taxon>Eukaryota</taxon>
        <taxon>Viridiplantae</taxon>
        <taxon>Streptophyta</taxon>
        <taxon>Embryophyta</taxon>
        <taxon>Tracheophyta</taxon>
        <taxon>Spermatophyta</taxon>
        <taxon>Magnoliopsida</taxon>
        <taxon>eudicotyledons</taxon>
        <taxon>Gunneridae</taxon>
        <taxon>Pentapetalae</taxon>
        <taxon>asterids</taxon>
        <taxon>lamiids</taxon>
        <taxon>Solanales</taxon>
        <taxon>Solanaceae</taxon>
        <taxon>Solanoideae</taxon>
        <taxon>Solaneae</taxon>
        <taxon>Solanum</taxon>
        <taxon>Solanum subgen. Lycopersicon</taxon>
    </lineage>
</organism>
<keyword evidence="2" id="KW-1185">Reference proteome</keyword>
<sequence>FKNKLQVTEGVFGENVNLRYYLFEKCVELMIDNLRYYSTINHRFH</sequence>
<reference evidence="1" key="1">
    <citation type="journal article" date="2012" name="Nature">
        <title>The tomato genome sequence provides insights into fleshy fruit evolution.</title>
        <authorList>
            <consortium name="Tomato Genome Consortium"/>
        </authorList>
    </citation>
    <scope>NUCLEOTIDE SEQUENCE [LARGE SCALE GENOMIC DNA]</scope>
    <source>
        <strain evidence="1">cv. Heinz 1706</strain>
    </source>
</reference>
<protein>
    <submittedName>
        <fullName evidence="1">Uncharacterized protein</fullName>
    </submittedName>
</protein>
<dbReference type="EnsemblPlants" id="Solyc04g007040.2.1">
    <property type="protein sequence ID" value="Solyc04g007040.2.1"/>
    <property type="gene ID" value="Solyc04g007040.2"/>
</dbReference>
<name>A0A3Q7FX88_SOLLC</name>
<dbReference type="InParanoid" id="A0A3Q7FX88"/>
<accession>A0A3Q7FX88</accession>